<dbReference type="Pfam" id="PF00349">
    <property type="entry name" value="Hexokinase_1"/>
    <property type="match status" value="1"/>
</dbReference>
<evidence type="ECO:0000259" key="12">
    <source>
        <dbReference type="Pfam" id="PF00349"/>
    </source>
</evidence>
<dbReference type="GO" id="GO:0008865">
    <property type="term" value="F:fructokinase activity"/>
    <property type="evidence" value="ECO:0007669"/>
    <property type="project" value="TreeGrafter"/>
</dbReference>
<feature type="domain" description="Hexokinase C-terminal" evidence="13">
    <location>
        <begin position="229"/>
        <end position="514"/>
    </location>
</feature>
<accession>A0A9P8BNA6</accession>
<dbReference type="GO" id="GO:0005739">
    <property type="term" value="C:mitochondrion"/>
    <property type="evidence" value="ECO:0007669"/>
    <property type="project" value="TreeGrafter"/>
</dbReference>
<comment type="pathway">
    <text evidence="2">Carbohydrate metabolism; hexose metabolism.</text>
</comment>
<dbReference type="GO" id="GO:0001678">
    <property type="term" value="P:intracellular glucose homeostasis"/>
    <property type="evidence" value="ECO:0007669"/>
    <property type="project" value="InterPro"/>
</dbReference>
<dbReference type="EMBL" id="JAHRHY010000021">
    <property type="protein sequence ID" value="KAG9061928.1"/>
    <property type="molecule type" value="Genomic_DNA"/>
</dbReference>
<organism evidence="14 15">
    <name type="scientific">Linnemannia hyalina</name>
    <dbReference type="NCBI Taxonomy" id="64524"/>
    <lineage>
        <taxon>Eukaryota</taxon>
        <taxon>Fungi</taxon>
        <taxon>Fungi incertae sedis</taxon>
        <taxon>Mucoromycota</taxon>
        <taxon>Mortierellomycotina</taxon>
        <taxon>Mortierellomycetes</taxon>
        <taxon>Mortierellales</taxon>
        <taxon>Mortierellaceae</taxon>
        <taxon>Linnemannia</taxon>
    </lineage>
</organism>
<dbReference type="InterPro" id="IPR001312">
    <property type="entry name" value="Hexokinase"/>
</dbReference>
<comment type="catalytic activity">
    <reaction evidence="10">
        <text>D-fructose + ATP = D-fructose 6-phosphate + ADP + H(+)</text>
        <dbReference type="Rhea" id="RHEA:16125"/>
        <dbReference type="ChEBI" id="CHEBI:15378"/>
        <dbReference type="ChEBI" id="CHEBI:30616"/>
        <dbReference type="ChEBI" id="CHEBI:37721"/>
        <dbReference type="ChEBI" id="CHEBI:61527"/>
        <dbReference type="ChEBI" id="CHEBI:456216"/>
        <dbReference type="EC" id="2.7.1.1"/>
    </reaction>
    <physiologicalReaction direction="left-to-right" evidence="10">
        <dbReference type="Rhea" id="RHEA:16126"/>
    </physiologicalReaction>
</comment>
<comment type="catalytic activity">
    <reaction evidence="9">
        <text>a D-hexose + ATP = a D-hexose 6-phosphate + ADP + H(+)</text>
        <dbReference type="Rhea" id="RHEA:22740"/>
        <dbReference type="ChEBI" id="CHEBI:4194"/>
        <dbReference type="ChEBI" id="CHEBI:15378"/>
        <dbReference type="ChEBI" id="CHEBI:30616"/>
        <dbReference type="ChEBI" id="CHEBI:229467"/>
        <dbReference type="ChEBI" id="CHEBI:456216"/>
        <dbReference type="EC" id="2.7.1.1"/>
    </reaction>
    <physiologicalReaction direction="left-to-right" evidence="9">
        <dbReference type="Rhea" id="RHEA:22741"/>
    </physiologicalReaction>
</comment>
<keyword evidence="6 11" id="KW-0418">Kinase</keyword>
<dbReference type="GO" id="GO:0005829">
    <property type="term" value="C:cytosol"/>
    <property type="evidence" value="ECO:0007669"/>
    <property type="project" value="TreeGrafter"/>
</dbReference>
<evidence type="ECO:0000313" key="14">
    <source>
        <dbReference type="EMBL" id="KAG9061928.1"/>
    </source>
</evidence>
<keyword evidence="7 11" id="KW-0067">ATP-binding</keyword>
<dbReference type="Proteomes" id="UP000707451">
    <property type="component" value="Unassembled WGS sequence"/>
</dbReference>
<dbReference type="SUPFAM" id="SSF53067">
    <property type="entry name" value="Actin-like ATPase domain"/>
    <property type="match status" value="2"/>
</dbReference>
<evidence type="ECO:0000256" key="7">
    <source>
        <dbReference type="ARBA" id="ARBA00022840"/>
    </source>
</evidence>
<protein>
    <recommendedName>
        <fullName evidence="11">Phosphotransferase</fullName>
        <ecNumber evidence="11">2.7.1.-</ecNumber>
    </recommendedName>
</protein>
<evidence type="ECO:0000256" key="11">
    <source>
        <dbReference type="RuleBase" id="RU362007"/>
    </source>
</evidence>
<sequence length="532" mass="58233">MATATPPVQLVDGDLEPARVLVAKNRPRPCRTSITQSDIVYETQKQQVAITSLVQEFTILPITLKAIKDRFKSEMAKGLAKQGETLAMVQTHILGRLNGSETGTYLTLDIGGTYLRVVLVELSQGSAVSTRQKKYAIDPLLKVGEPKVLFDFMATCIDSFLLANDAVIPKRSQLELGFTFSFPVLQTSINSGTLIEWTKGYNCHGMVGKDPAKFLQQALLSRNLNVNVWLGTGSNAAYIERVDRIGKRDTTVLGDNAEASAQEMAINIEFGAFDNERTVPPMTMFDNKNPSKQLFEKMIAGMYLGEITRNVLLDLIDNRLLFRGRSSHKLDTPWEFLTEYMSVIEEDSTTDLEDVRRMLEDNLGLGQVEPLESQLVAEARTAGPTSGGELLKESATTLSDRQIVKLVVELIGERSARLAAAVLGGILEHTMGYTWARNEAERQGGVDIGVDGSLYGLYPGYDSDLVRGLQELFILEPEMSFLFAKDGESGGFMEKIRFGRSLDGSSVGAALGAALATGTATDGVTKSRHARK</sequence>
<dbReference type="GO" id="GO:0004340">
    <property type="term" value="F:glucokinase activity"/>
    <property type="evidence" value="ECO:0007669"/>
    <property type="project" value="TreeGrafter"/>
</dbReference>
<dbReference type="Gene3D" id="3.40.367.20">
    <property type="match status" value="1"/>
</dbReference>
<gene>
    <name evidence="14" type="primary">GLK1_2</name>
    <name evidence="14" type="ORF">KI688_006645</name>
</gene>
<dbReference type="GO" id="GO:0006006">
    <property type="term" value="P:glucose metabolic process"/>
    <property type="evidence" value="ECO:0007669"/>
    <property type="project" value="TreeGrafter"/>
</dbReference>
<evidence type="ECO:0000256" key="5">
    <source>
        <dbReference type="ARBA" id="ARBA00022741"/>
    </source>
</evidence>
<comment type="pathway">
    <text evidence="1">Carbohydrate degradation; glycolysis; D-glyceraldehyde 3-phosphate and glycerone phosphate from D-glucose: step 1/4.</text>
</comment>
<keyword evidence="4 11" id="KW-0808">Transferase</keyword>
<comment type="caution">
    <text evidence="14">The sequence shown here is derived from an EMBL/GenBank/DDBJ whole genome shotgun (WGS) entry which is preliminary data.</text>
</comment>
<keyword evidence="15" id="KW-1185">Reference proteome</keyword>
<evidence type="ECO:0000256" key="8">
    <source>
        <dbReference type="ARBA" id="ARBA00023152"/>
    </source>
</evidence>
<dbReference type="PANTHER" id="PTHR19443:SF16">
    <property type="entry name" value="HEXOKINASE TYPE 1-RELATED"/>
    <property type="match status" value="1"/>
</dbReference>
<dbReference type="AlphaFoldDB" id="A0A9P8BNA6"/>
<dbReference type="Pfam" id="PF03727">
    <property type="entry name" value="Hexokinase_2"/>
    <property type="match status" value="1"/>
</dbReference>
<evidence type="ECO:0000256" key="4">
    <source>
        <dbReference type="ARBA" id="ARBA00022679"/>
    </source>
</evidence>
<evidence type="ECO:0000256" key="6">
    <source>
        <dbReference type="ARBA" id="ARBA00022777"/>
    </source>
</evidence>
<dbReference type="PANTHER" id="PTHR19443">
    <property type="entry name" value="HEXOKINASE"/>
    <property type="match status" value="1"/>
</dbReference>
<dbReference type="Gene3D" id="1.10.287.1250">
    <property type="match status" value="1"/>
</dbReference>
<evidence type="ECO:0000256" key="2">
    <source>
        <dbReference type="ARBA" id="ARBA00005028"/>
    </source>
</evidence>
<evidence type="ECO:0000256" key="3">
    <source>
        <dbReference type="ARBA" id="ARBA00009225"/>
    </source>
</evidence>
<feature type="domain" description="Hexokinase N-terminal" evidence="12">
    <location>
        <begin position="50"/>
        <end position="228"/>
    </location>
</feature>
<dbReference type="OrthoDB" id="419537at2759"/>
<dbReference type="GO" id="GO:0005536">
    <property type="term" value="F:D-glucose binding"/>
    <property type="evidence" value="ECO:0007669"/>
    <property type="project" value="InterPro"/>
</dbReference>
<dbReference type="EC" id="2.7.1.-" evidence="11"/>
<evidence type="ECO:0000259" key="13">
    <source>
        <dbReference type="Pfam" id="PF03727"/>
    </source>
</evidence>
<comment type="similarity">
    <text evidence="3 11">Belongs to the hexokinase family.</text>
</comment>
<dbReference type="PROSITE" id="PS51748">
    <property type="entry name" value="HEXOKINASE_2"/>
    <property type="match status" value="1"/>
</dbReference>
<dbReference type="GO" id="GO:0006096">
    <property type="term" value="P:glycolytic process"/>
    <property type="evidence" value="ECO:0007669"/>
    <property type="project" value="UniProtKB-KW"/>
</dbReference>
<dbReference type="InterPro" id="IPR043129">
    <property type="entry name" value="ATPase_NBD"/>
</dbReference>
<evidence type="ECO:0000256" key="9">
    <source>
        <dbReference type="ARBA" id="ARBA00044613"/>
    </source>
</evidence>
<keyword evidence="5 11" id="KW-0547">Nucleotide-binding</keyword>
<evidence type="ECO:0000256" key="1">
    <source>
        <dbReference type="ARBA" id="ARBA00004888"/>
    </source>
</evidence>
<name>A0A9P8BNA6_9FUNG</name>
<dbReference type="InterPro" id="IPR022672">
    <property type="entry name" value="Hexokinase_N"/>
</dbReference>
<reference evidence="14" key="1">
    <citation type="submission" date="2021-06" db="EMBL/GenBank/DDBJ databases">
        <title>Genome Sequence of Mortierella hyaline Strain SCG-10, a Cold-Adapted, Nitrate-Reducing Fungus Isolated from Soil in Minnesota, USA.</title>
        <authorList>
            <person name="Aldossari N."/>
        </authorList>
    </citation>
    <scope>NUCLEOTIDE SEQUENCE</scope>
    <source>
        <strain evidence="14">SCG-10</strain>
    </source>
</reference>
<keyword evidence="8 11" id="KW-0324">Glycolysis</keyword>
<proteinExistence type="inferred from homology"/>
<dbReference type="InterPro" id="IPR022673">
    <property type="entry name" value="Hexokinase_C"/>
</dbReference>
<evidence type="ECO:0000256" key="10">
    <source>
        <dbReference type="ARBA" id="ARBA00047905"/>
    </source>
</evidence>
<dbReference type="PRINTS" id="PR00475">
    <property type="entry name" value="HEXOKINASE"/>
</dbReference>
<evidence type="ECO:0000313" key="15">
    <source>
        <dbReference type="Proteomes" id="UP000707451"/>
    </source>
</evidence>
<dbReference type="GO" id="GO:0005524">
    <property type="term" value="F:ATP binding"/>
    <property type="evidence" value="ECO:0007669"/>
    <property type="project" value="UniProtKB-UniRule"/>
</dbReference>